<reference evidence="1" key="1">
    <citation type="submission" date="2023-05" db="EMBL/GenBank/DDBJ databases">
        <authorList>
            <person name="Stuckert A."/>
        </authorList>
    </citation>
    <scope>NUCLEOTIDE SEQUENCE</scope>
</reference>
<comment type="caution">
    <text evidence="1">The sequence shown here is derived from an EMBL/GenBank/DDBJ whole genome shotgun (WGS) entry which is preliminary data.</text>
</comment>
<gene>
    <name evidence="1" type="ORF">SPARVUS_LOCUS1398921</name>
</gene>
<keyword evidence="2" id="KW-1185">Reference proteome</keyword>
<accession>A0ABN9AS02</accession>
<dbReference type="Proteomes" id="UP001162483">
    <property type="component" value="Unassembled WGS sequence"/>
</dbReference>
<organism evidence="1 2">
    <name type="scientific">Staurois parvus</name>
    <dbReference type="NCBI Taxonomy" id="386267"/>
    <lineage>
        <taxon>Eukaryota</taxon>
        <taxon>Metazoa</taxon>
        <taxon>Chordata</taxon>
        <taxon>Craniata</taxon>
        <taxon>Vertebrata</taxon>
        <taxon>Euteleostomi</taxon>
        <taxon>Amphibia</taxon>
        <taxon>Batrachia</taxon>
        <taxon>Anura</taxon>
        <taxon>Neobatrachia</taxon>
        <taxon>Ranoidea</taxon>
        <taxon>Ranidae</taxon>
        <taxon>Staurois</taxon>
    </lineage>
</organism>
<proteinExistence type="predicted"/>
<protein>
    <submittedName>
        <fullName evidence="1">Uncharacterized protein</fullName>
    </submittedName>
</protein>
<evidence type="ECO:0000313" key="1">
    <source>
        <dbReference type="EMBL" id="CAI9538259.1"/>
    </source>
</evidence>
<dbReference type="EMBL" id="CATNWA010000832">
    <property type="protein sequence ID" value="CAI9538259.1"/>
    <property type="molecule type" value="Genomic_DNA"/>
</dbReference>
<evidence type="ECO:0000313" key="2">
    <source>
        <dbReference type="Proteomes" id="UP001162483"/>
    </source>
</evidence>
<sequence length="50" mass="5776">MDTDRWHCCGYTDHQGTLIISVLMITVRTEMLITGISLFTCDQLWTQLIT</sequence>
<name>A0ABN9AS02_9NEOB</name>